<keyword evidence="4" id="KW-1185">Reference proteome</keyword>
<accession>A0A8J7SMX8</accession>
<keyword evidence="3" id="KW-0223">Dioxygenase</keyword>
<evidence type="ECO:0000313" key="4">
    <source>
        <dbReference type="Proteomes" id="UP000672602"/>
    </source>
</evidence>
<dbReference type="AlphaFoldDB" id="A0A8J7SMX8"/>
<sequence length="268" mass="29755">MSENRTIQRFDNKASDEAVNEALMRVGAAIVEGAAPRDLIDRVQADFREPFDREGHVFSNDFNGYKTLRLGGVLGISRASAELIAHPRVMAAADAALLPHCENYRIGSTTAIEIHPGEGHQELHRDDNFYPYRIPGIEYQIAAMWALDDFTVENGATRVILGSQDLRPIEDIPEEDVIQAVMPRGSLLLYLGATVHGGGANHSNGPRSGLINTYSLGWLRQEENQYLTVPREIADSYPENIRRLMGYQAHGTMLGVYPGDPDGYWYDA</sequence>
<dbReference type="Proteomes" id="UP000672602">
    <property type="component" value="Unassembled WGS sequence"/>
</dbReference>
<proteinExistence type="predicted"/>
<name>A0A8J7SMX8_9PROT</name>
<dbReference type="PANTHER" id="PTHR20883:SF15">
    <property type="entry name" value="PHYTANOYL-COA DIOXYGENASE DOMAIN-CONTAINING PROTEIN 1"/>
    <property type="match status" value="1"/>
</dbReference>
<dbReference type="RefSeq" id="WP_210682261.1">
    <property type="nucleotide sequence ID" value="NZ_JAGMWN010000005.1"/>
</dbReference>
<dbReference type="InterPro" id="IPR008775">
    <property type="entry name" value="Phytyl_CoA_dOase-like"/>
</dbReference>
<gene>
    <name evidence="3" type="ORF">KAJ83_11690</name>
</gene>
<dbReference type="Gene3D" id="2.60.120.620">
    <property type="entry name" value="q2cbj1_9rhob like domain"/>
    <property type="match status" value="1"/>
</dbReference>
<keyword evidence="2" id="KW-0408">Iron</keyword>
<dbReference type="Pfam" id="PF05721">
    <property type="entry name" value="PhyH"/>
    <property type="match status" value="1"/>
</dbReference>
<evidence type="ECO:0000256" key="1">
    <source>
        <dbReference type="ARBA" id="ARBA00022723"/>
    </source>
</evidence>
<comment type="caution">
    <text evidence="3">The sequence shown here is derived from an EMBL/GenBank/DDBJ whole genome shotgun (WGS) entry which is preliminary data.</text>
</comment>
<dbReference type="EMBL" id="JAGMWN010000005">
    <property type="protein sequence ID" value="MBP5857673.1"/>
    <property type="molecule type" value="Genomic_DNA"/>
</dbReference>
<dbReference type="GO" id="GO:0005506">
    <property type="term" value="F:iron ion binding"/>
    <property type="evidence" value="ECO:0007669"/>
    <property type="project" value="UniProtKB-ARBA"/>
</dbReference>
<reference evidence="3" key="1">
    <citation type="submission" date="2021-04" db="EMBL/GenBank/DDBJ databases">
        <authorList>
            <person name="Zhang D.-C."/>
        </authorList>
    </citation>
    <scope>NUCLEOTIDE SEQUENCE</scope>
    <source>
        <strain evidence="3">CGMCC 1.15697</strain>
    </source>
</reference>
<evidence type="ECO:0000313" key="3">
    <source>
        <dbReference type="EMBL" id="MBP5857673.1"/>
    </source>
</evidence>
<evidence type="ECO:0000256" key="2">
    <source>
        <dbReference type="ARBA" id="ARBA00023004"/>
    </source>
</evidence>
<dbReference type="SUPFAM" id="SSF51197">
    <property type="entry name" value="Clavaminate synthase-like"/>
    <property type="match status" value="1"/>
</dbReference>
<keyword evidence="3" id="KW-0560">Oxidoreductase</keyword>
<dbReference type="GO" id="GO:0016706">
    <property type="term" value="F:2-oxoglutarate-dependent dioxygenase activity"/>
    <property type="evidence" value="ECO:0007669"/>
    <property type="project" value="UniProtKB-ARBA"/>
</dbReference>
<protein>
    <submittedName>
        <fullName evidence="3">Phytanoyl-CoA dioxygenase family protein</fullName>
    </submittedName>
</protein>
<organism evidence="3 4">
    <name type="scientific">Marivibrio halodurans</name>
    <dbReference type="NCBI Taxonomy" id="2039722"/>
    <lineage>
        <taxon>Bacteria</taxon>
        <taxon>Pseudomonadati</taxon>
        <taxon>Pseudomonadota</taxon>
        <taxon>Alphaproteobacteria</taxon>
        <taxon>Rhodospirillales</taxon>
        <taxon>Rhodospirillaceae</taxon>
        <taxon>Marivibrio</taxon>
    </lineage>
</organism>
<keyword evidence="1" id="KW-0479">Metal-binding</keyword>
<dbReference type="PANTHER" id="PTHR20883">
    <property type="entry name" value="PHYTANOYL-COA DIOXYGENASE DOMAIN CONTAINING 1"/>
    <property type="match status" value="1"/>
</dbReference>